<dbReference type="PANTHER" id="PTHR35851">
    <property type="entry name" value="CELL DIVISION PROTEIN FTSQ"/>
    <property type="match status" value="1"/>
</dbReference>
<sequence length="266" mass="29687">MAANSQAVISATNVSGWRIKTGLPLRMLGMLLVLVGVLSLLGWYATLLNDPATLPISKIRVQGNFVHLNESMLHQVVAEMENQSFFGVDIEAAKQRVEQLPWVAQASVRRIWPDTLGIEVTEQKAMARWASGGLVNQVGLSFKPVVNSYPSRLPLFNGPENMLPVMGEQYRRNNALLVNVGLSIAEVKMTSRQSLTLKLNLPANNIIELALGREQTQLRLERFIIVYKKLLVAHVDEIKSIDLRYSNGMSVMWKMGSMQKNYQAGE</sequence>
<keyword evidence="5 9" id="KW-0812">Transmembrane</keyword>
<dbReference type="Pfam" id="PF03799">
    <property type="entry name" value="FtsQ_DivIB_C"/>
    <property type="match status" value="1"/>
</dbReference>
<evidence type="ECO:0000256" key="5">
    <source>
        <dbReference type="ARBA" id="ARBA00022692"/>
    </source>
</evidence>
<keyword evidence="6 9" id="KW-1133">Transmembrane helix</keyword>
<dbReference type="HAMAP" id="MF_00911">
    <property type="entry name" value="FtsQ_subfam"/>
    <property type="match status" value="1"/>
</dbReference>
<dbReference type="InterPro" id="IPR005548">
    <property type="entry name" value="Cell_div_FtsQ/DivIB_C"/>
</dbReference>
<keyword evidence="7 9" id="KW-0472">Membrane</keyword>
<protein>
    <submittedName>
        <fullName evidence="11">Cell division protein FtsQ</fullName>
    </submittedName>
</protein>
<dbReference type="InterPro" id="IPR013685">
    <property type="entry name" value="POTRA_FtsQ_type"/>
</dbReference>
<dbReference type="GO" id="GO:0016020">
    <property type="term" value="C:membrane"/>
    <property type="evidence" value="ECO:0007669"/>
    <property type="project" value="UniProtKB-SubCell"/>
</dbReference>
<reference evidence="11" key="1">
    <citation type="submission" date="2018-06" db="EMBL/GenBank/DDBJ databases">
        <authorList>
            <person name="Zhirakovskaya E."/>
        </authorList>
    </citation>
    <scope>NUCLEOTIDE SEQUENCE</scope>
</reference>
<gene>
    <name evidence="11" type="ORF">MNBD_GAMMA25-1566</name>
</gene>
<evidence type="ECO:0000256" key="6">
    <source>
        <dbReference type="ARBA" id="ARBA00022989"/>
    </source>
</evidence>
<dbReference type="InterPro" id="IPR034746">
    <property type="entry name" value="POTRA"/>
</dbReference>
<dbReference type="AlphaFoldDB" id="A0A3B1AZR8"/>
<comment type="subcellular location">
    <subcellularLocation>
        <location evidence="1">Membrane</location>
    </subcellularLocation>
</comment>
<evidence type="ECO:0000256" key="4">
    <source>
        <dbReference type="ARBA" id="ARBA00022618"/>
    </source>
</evidence>
<dbReference type="GO" id="GO:0090529">
    <property type="term" value="P:cell septum assembly"/>
    <property type="evidence" value="ECO:0007669"/>
    <property type="project" value="InterPro"/>
</dbReference>
<dbReference type="PANTHER" id="PTHR35851:SF1">
    <property type="entry name" value="CELL DIVISION PROTEIN FTSQ"/>
    <property type="match status" value="1"/>
</dbReference>
<name>A0A3B1AZR8_9ZZZZ</name>
<keyword evidence="8" id="KW-0131">Cell cycle</keyword>
<evidence type="ECO:0000256" key="1">
    <source>
        <dbReference type="ARBA" id="ARBA00004370"/>
    </source>
</evidence>
<dbReference type="InterPro" id="IPR045335">
    <property type="entry name" value="FtsQ_C_sf"/>
</dbReference>
<dbReference type="Gene3D" id="3.40.50.11690">
    <property type="entry name" value="Cell division protein FtsQ/DivIB"/>
    <property type="match status" value="1"/>
</dbReference>
<evidence type="ECO:0000256" key="2">
    <source>
        <dbReference type="ARBA" id="ARBA00022475"/>
    </source>
</evidence>
<dbReference type="EMBL" id="UOFY01000071">
    <property type="protein sequence ID" value="VAX11579.1"/>
    <property type="molecule type" value="Genomic_DNA"/>
</dbReference>
<dbReference type="Pfam" id="PF08478">
    <property type="entry name" value="POTRA_1"/>
    <property type="match status" value="1"/>
</dbReference>
<dbReference type="Gene3D" id="3.10.20.310">
    <property type="entry name" value="membrane protein fhac"/>
    <property type="match status" value="1"/>
</dbReference>
<organism evidence="11">
    <name type="scientific">hydrothermal vent metagenome</name>
    <dbReference type="NCBI Taxonomy" id="652676"/>
    <lineage>
        <taxon>unclassified sequences</taxon>
        <taxon>metagenomes</taxon>
        <taxon>ecological metagenomes</taxon>
    </lineage>
</organism>
<feature type="domain" description="POTRA" evidence="10">
    <location>
        <begin position="54"/>
        <end position="123"/>
    </location>
</feature>
<dbReference type="InterPro" id="IPR026579">
    <property type="entry name" value="FtsQ"/>
</dbReference>
<dbReference type="PROSITE" id="PS51779">
    <property type="entry name" value="POTRA"/>
    <property type="match status" value="1"/>
</dbReference>
<keyword evidence="4 11" id="KW-0132">Cell division</keyword>
<evidence type="ECO:0000313" key="11">
    <source>
        <dbReference type="EMBL" id="VAX11579.1"/>
    </source>
</evidence>
<evidence type="ECO:0000256" key="3">
    <source>
        <dbReference type="ARBA" id="ARBA00022519"/>
    </source>
</evidence>
<proteinExistence type="inferred from homology"/>
<keyword evidence="2" id="KW-1003">Cell membrane</keyword>
<evidence type="ECO:0000256" key="8">
    <source>
        <dbReference type="ARBA" id="ARBA00023306"/>
    </source>
</evidence>
<evidence type="ECO:0000259" key="10">
    <source>
        <dbReference type="PROSITE" id="PS51779"/>
    </source>
</evidence>
<feature type="transmembrane region" description="Helical" evidence="9">
    <location>
        <begin position="27"/>
        <end position="45"/>
    </location>
</feature>
<accession>A0A3B1AZR8</accession>
<keyword evidence="3" id="KW-0997">Cell inner membrane</keyword>
<evidence type="ECO:0000256" key="9">
    <source>
        <dbReference type="SAM" id="Phobius"/>
    </source>
</evidence>
<evidence type="ECO:0000256" key="7">
    <source>
        <dbReference type="ARBA" id="ARBA00023136"/>
    </source>
</evidence>